<evidence type="ECO:0000313" key="3">
    <source>
        <dbReference type="Proteomes" id="UP000678513"/>
    </source>
</evidence>
<sequence length="280" mass="30846">MPKVMAVTFEQYGRLHYLDPGEVDYRVGDWVLYPLEDGTEVARVVWAPEDTAVAAPLPRCAGRATRADLERDEANRERRRQIREIAVERIAAHRLPMKVVATDYVDSSPEYDKLAVVYFTAPGRVDFRALIGDLARAVGARIDLRQVSWRDTAQLTGGVGMCGRELCCTLFLNEVEPVSMRLARSQNLGSNPLQIQGACGKLLCCLAFEHPLYVDFLRQAPSIGERVVTPDGPGRVVGHLVPTDEVAVRTAGGVRRCPLLQVCVTGRDRAVHGATPGKEN</sequence>
<name>A0ABX7Y3J7_9ACTN</name>
<reference evidence="2 3" key="1">
    <citation type="submission" date="2021-03" db="EMBL/GenBank/DDBJ databases">
        <title>Human Oral Microbial Genomes.</title>
        <authorList>
            <person name="Johnston C.D."/>
            <person name="Chen T."/>
            <person name="Dewhirst F.E."/>
        </authorList>
    </citation>
    <scope>NUCLEOTIDE SEQUENCE [LARGE SCALE GENOMIC DNA]</scope>
    <source>
        <strain evidence="2 3">DSMZ 100122</strain>
    </source>
</reference>
<dbReference type="PANTHER" id="PTHR43830:SF3">
    <property type="entry name" value="PROTEIN PSP1"/>
    <property type="match status" value="1"/>
</dbReference>
<dbReference type="PANTHER" id="PTHR43830">
    <property type="entry name" value="PROTEIN PSP1"/>
    <property type="match status" value="1"/>
</dbReference>
<dbReference type="EMBL" id="CP072384">
    <property type="protein sequence ID" value="QUC07754.1"/>
    <property type="molecule type" value="Genomic_DNA"/>
</dbReference>
<feature type="domain" description="PSP1 C-terminal" evidence="1">
    <location>
        <begin position="55"/>
        <end position="147"/>
    </location>
</feature>
<evidence type="ECO:0000313" key="2">
    <source>
        <dbReference type="EMBL" id="QUC07754.1"/>
    </source>
</evidence>
<organism evidence="2 3">
    <name type="scientific">Arachnia rubra</name>
    <dbReference type="NCBI Taxonomy" id="1547448"/>
    <lineage>
        <taxon>Bacteria</taxon>
        <taxon>Bacillati</taxon>
        <taxon>Actinomycetota</taxon>
        <taxon>Actinomycetes</taxon>
        <taxon>Propionibacteriales</taxon>
        <taxon>Propionibacteriaceae</taxon>
        <taxon>Arachnia</taxon>
    </lineage>
</organism>
<dbReference type="InterPro" id="IPR007557">
    <property type="entry name" value="PSP1_C"/>
</dbReference>
<protein>
    <recommendedName>
        <fullName evidence="1">PSP1 C-terminal domain-containing protein</fullName>
    </recommendedName>
</protein>
<dbReference type="Proteomes" id="UP000678513">
    <property type="component" value="Chromosome"/>
</dbReference>
<dbReference type="PROSITE" id="PS51411">
    <property type="entry name" value="PSP1_C"/>
    <property type="match status" value="1"/>
</dbReference>
<dbReference type="InterPro" id="IPR047767">
    <property type="entry name" value="PSP1-like"/>
</dbReference>
<proteinExistence type="predicted"/>
<accession>A0ABX7Y3J7</accession>
<gene>
    <name evidence="2" type="ORF">J5A65_12640</name>
</gene>
<keyword evidence="3" id="KW-1185">Reference proteome</keyword>
<dbReference type="Pfam" id="PF04468">
    <property type="entry name" value="PSP1"/>
    <property type="match status" value="1"/>
</dbReference>
<dbReference type="NCBIfam" id="NF041131">
    <property type="entry name" value="RicT_YaaT_fam"/>
    <property type="match status" value="1"/>
</dbReference>
<dbReference type="RefSeq" id="WP_212322573.1">
    <property type="nucleotide sequence ID" value="NZ_AP024463.1"/>
</dbReference>
<evidence type="ECO:0000259" key="1">
    <source>
        <dbReference type="PROSITE" id="PS51411"/>
    </source>
</evidence>